<name>A0ABX7TKB9_STRCY</name>
<keyword evidence="5" id="KW-0511">Multifunctional enzyme</keyword>
<reference evidence="9 10" key="1">
    <citation type="submission" date="2021-03" db="EMBL/GenBank/DDBJ databases">
        <title>Complete genome sequence of Streptomyces cyanogenus S136, producer of anticancer angucycline landomycin A.</title>
        <authorList>
            <person name="Hrab P."/>
            <person name="Ruckert C."/>
            <person name="Busche T."/>
            <person name="Ostash I."/>
            <person name="Kalinowski J."/>
            <person name="Fedorenko V."/>
            <person name="Yushchuk O."/>
            <person name="Ostash B."/>
        </authorList>
    </citation>
    <scope>NUCLEOTIDE SEQUENCE [LARGE SCALE GENOMIC DNA]</scope>
    <source>
        <strain evidence="9 10">S136</strain>
    </source>
</reference>
<dbReference type="Pfam" id="PF02801">
    <property type="entry name" value="Ketoacyl-synt_C"/>
    <property type="match status" value="1"/>
</dbReference>
<evidence type="ECO:0000256" key="6">
    <source>
        <dbReference type="ARBA" id="ARBA00023315"/>
    </source>
</evidence>
<evidence type="ECO:0000259" key="7">
    <source>
        <dbReference type="PROSITE" id="PS50075"/>
    </source>
</evidence>
<dbReference type="Pfam" id="PF00109">
    <property type="entry name" value="ketoacyl-synt"/>
    <property type="match status" value="1"/>
</dbReference>
<dbReference type="PANTHER" id="PTHR43775:SF51">
    <property type="entry name" value="INACTIVE PHENOLPHTHIOCEROL SYNTHESIS POLYKETIDE SYNTHASE TYPE I PKS1-RELATED"/>
    <property type="match status" value="1"/>
</dbReference>
<evidence type="ECO:0000256" key="3">
    <source>
        <dbReference type="ARBA" id="ARBA00022679"/>
    </source>
</evidence>
<dbReference type="Proteomes" id="UP000663908">
    <property type="component" value="Chromosome"/>
</dbReference>
<gene>
    <name evidence="9" type="ORF">S1361_01145</name>
</gene>
<dbReference type="SUPFAM" id="SSF47336">
    <property type="entry name" value="ACP-like"/>
    <property type="match status" value="1"/>
</dbReference>
<evidence type="ECO:0000259" key="8">
    <source>
        <dbReference type="PROSITE" id="PS52004"/>
    </source>
</evidence>
<dbReference type="PROSITE" id="PS52004">
    <property type="entry name" value="KS3_2"/>
    <property type="match status" value="1"/>
</dbReference>
<feature type="domain" description="Ketosynthase family 3 (KS3)" evidence="8">
    <location>
        <begin position="33"/>
        <end position="459"/>
    </location>
</feature>
<dbReference type="InterPro" id="IPR016035">
    <property type="entry name" value="Acyl_Trfase/lysoPLipase"/>
</dbReference>
<dbReference type="InterPro" id="IPR014043">
    <property type="entry name" value="Acyl_transferase_dom"/>
</dbReference>
<dbReference type="InterPro" id="IPR020806">
    <property type="entry name" value="PKS_PP-bd"/>
</dbReference>
<dbReference type="PANTHER" id="PTHR43775">
    <property type="entry name" value="FATTY ACID SYNTHASE"/>
    <property type="match status" value="1"/>
</dbReference>
<evidence type="ECO:0000256" key="1">
    <source>
        <dbReference type="ARBA" id="ARBA00022450"/>
    </source>
</evidence>
<dbReference type="PROSITE" id="PS50075">
    <property type="entry name" value="CARRIER"/>
    <property type="match status" value="1"/>
</dbReference>
<dbReference type="InterPro" id="IPR014030">
    <property type="entry name" value="Ketoacyl_synth_N"/>
</dbReference>
<dbReference type="SUPFAM" id="SSF53901">
    <property type="entry name" value="Thiolase-like"/>
    <property type="match status" value="1"/>
</dbReference>
<dbReference type="InterPro" id="IPR006162">
    <property type="entry name" value="Ppantetheine_attach_site"/>
</dbReference>
<dbReference type="SMART" id="SM00825">
    <property type="entry name" value="PKS_KS"/>
    <property type="match status" value="1"/>
</dbReference>
<dbReference type="InterPro" id="IPR001227">
    <property type="entry name" value="Ac_transferase_dom_sf"/>
</dbReference>
<keyword evidence="3 9" id="KW-0808">Transferase</keyword>
<dbReference type="EMBL" id="CP071839">
    <property type="protein sequence ID" value="QTD95926.1"/>
    <property type="molecule type" value="Genomic_DNA"/>
</dbReference>
<dbReference type="Gene3D" id="3.40.47.10">
    <property type="match status" value="1"/>
</dbReference>
<evidence type="ECO:0000256" key="2">
    <source>
        <dbReference type="ARBA" id="ARBA00022553"/>
    </source>
</evidence>
<keyword evidence="4" id="KW-0045">Antibiotic biosynthesis</keyword>
<dbReference type="InterPro" id="IPR020841">
    <property type="entry name" value="PKS_Beta-ketoAc_synthase_dom"/>
</dbReference>
<dbReference type="InterPro" id="IPR016039">
    <property type="entry name" value="Thiolase-like"/>
</dbReference>
<protein>
    <submittedName>
        <fullName evidence="9">Phenolphthiocerol synthesis polyketide synthase type I Pks15/1</fullName>
        <ecNumber evidence="9">2.3.1.41</ecNumber>
    </submittedName>
</protein>
<dbReference type="Pfam" id="PF00550">
    <property type="entry name" value="PP-binding"/>
    <property type="match status" value="1"/>
</dbReference>
<dbReference type="Gene3D" id="3.30.70.3290">
    <property type="match status" value="1"/>
</dbReference>
<evidence type="ECO:0000256" key="4">
    <source>
        <dbReference type="ARBA" id="ARBA00023194"/>
    </source>
</evidence>
<dbReference type="PROSITE" id="PS00606">
    <property type="entry name" value="KS3_1"/>
    <property type="match status" value="1"/>
</dbReference>
<dbReference type="GO" id="GO:0004315">
    <property type="term" value="F:3-oxoacyl-[acyl-carrier-protein] synthase activity"/>
    <property type="evidence" value="ECO:0007669"/>
    <property type="project" value="UniProtKB-EC"/>
</dbReference>
<dbReference type="InterPro" id="IPR014031">
    <property type="entry name" value="Ketoacyl_synth_C"/>
</dbReference>
<dbReference type="InterPro" id="IPR018201">
    <property type="entry name" value="Ketoacyl_synth_AS"/>
</dbReference>
<dbReference type="PROSITE" id="PS00012">
    <property type="entry name" value="PHOSPHOPANTETHEINE"/>
    <property type="match status" value="1"/>
</dbReference>
<dbReference type="Gene3D" id="3.40.366.10">
    <property type="entry name" value="Malonyl-Coenzyme A Acyl Carrier Protein, domain 2"/>
    <property type="match status" value="1"/>
</dbReference>
<dbReference type="InterPro" id="IPR036736">
    <property type="entry name" value="ACP-like_sf"/>
</dbReference>
<dbReference type="SUPFAM" id="SSF52151">
    <property type="entry name" value="FabD/lysophospholipase-like"/>
    <property type="match status" value="1"/>
</dbReference>
<dbReference type="InterPro" id="IPR009081">
    <property type="entry name" value="PP-bd_ACP"/>
</dbReference>
<dbReference type="InterPro" id="IPR050091">
    <property type="entry name" value="PKS_NRPS_Biosynth_Enz"/>
</dbReference>
<keyword evidence="1" id="KW-0596">Phosphopantetheine</keyword>
<keyword evidence="2" id="KW-0597">Phosphoprotein</keyword>
<dbReference type="Gene3D" id="1.10.1200.10">
    <property type="entry name" value="ACP-like"/>
    <property type="match status" value="1"/>
</dbReference>
<evidence type="ECO:0000313" key="9">
    <source>
        <dbReference type="EMBL" id="QTD95926.1"/>
    </source>
</evidence>
<dbReference type="InterPro" id="IPR032821">
    <property type="entry name" value="PKS_assoc"/>
</dbReference>
<dbReference type="Pfam" id="PF00698">
    <property type="entry name" value="Acyl_transf_1"/>
    <property type="match status" value="1"/>
</dbReference>
<dbReference type="SUPFAM" id="SSF55048">
    <property type="entry name" value="Probable ACP-binding domain of malonyl-CoA ACP transacylase"/>
    <property type="match status" value="1"/>
</dbReference>
<keyword evidence="6 9" id="KW-0012">Acyltransferase</keyword>
<dbReference type="Pfam" id="PF16197">
    <property type="entry name" value="KAsynt_C_assoc"/>
    <property type="match status" value="1"/>
</dbReference>
<dbReference type="InterPro" id="IPR016036">
    <property type="entry name" value="Malonyl_transacylase_ACP-bd"/>
</dbReference>
<accession>A0ABX7TKB9</accession>
<dbReference type="CDD" id="cd00833">
    <property type="entry name" value="PKS"/>
    <property type="match status" value="1"/>
</dbReference>
<evidence type="ECO:0000313" key="10">
    <source>
        <dbReference type="Proteomes" id="UP000663908"/>
    </source>
</evidence>
<proteinExistence type="predicted"/>
<keyword evidence="10" id="KW-1185">Reference proteome</keyword>
<evidence type="ECO:0000256" key="5">
    <source>
        <dbReference type="ARBA" id="ARBA00023268"/>
    </source>
</evidence>
<dbReference type="SMART" id="SM00823">
    <property type="entry name" value="PKS_PP"/>
    <property type="match status" value="1"/>
</dbReference>
<organism evidence="9 10">
    <name type="scientific">Streptomyces cyanogenus</name>
    <dbReference type="NCBI Taxonomy" id="80860"/>
    <lineage>
        <taxon>Bacteria</taxon>
        <taxon>Bacillati</taxon>
        <taxon>Actinomycetota</taxon>
        <taxon>Actinomycetes</taxon>
        <taxon>Kitasatosporales</taxon>
        <taxon>Streptomycetaceae</taxon>
        <taxon>Streptomyces</taxon>
    </lineage>
</organism>
<sequence length="1033" mass="109270">MNAQPAHDEKLVAALRASLLENERLREENRRATEPIAVIGMACRLPGAVTSPEELWQLVSAGGDGITEFPGNRGWDLDRVYHPDPDQPGRTYVKQGGFLHDAGEFDAAFFGISDREALAMDPQQRLLLETSWEVLERAGIDPASLRGTDVGVYAGLMHHDYATGVERLPEGVDGFLGMGRAGSALSGRVSYALDLVGPSVTVDTACSSSLVTLHLAVQALRAGECSLALAGGVTVMATPDAYVDFSRQRALAPDGRIKAFSGTADGTAWSEGVAVLLLERLSAARRHNHPVLAVVRGSAVNQDGASNGLTAPNGPSQERVIRRALASAGLSAADVDVVEAHGTGTTLGDPIEAQALLATYGQGRPAERPLWLGSLKSNIGHAQAAAGVAGVIKMVMALRHGVLPKTLHVDEPTPKVDWSAGAVELLTENRAWPAGERPRRAGISSFGVSGTNVHVVIEEAPATEESEPAPAAAGPAHGLLPWTVSGKSPAALRAQAARLLDYAQADPGLDLMSAAHALATTRAAFEHRAVVVAGSRDQLLHGIRLLSEDEPAPEVVRGRRTSGRLAVLFTGQGSQRLGMGRQLYAAFPVFAAAFDEVCAELDVRIGRSLRELVFAATDEEGLLDRTGFAQPALFALQVALYRLLESWGVRPDHVAGHSIGELTAAYVAGVWSLPDAAELVAARGRLMQALPAGGAMTAVQATEEEVAPFLTDRVGLAAVNGPRSVVLSGDADAVAEIAGGFAARGRRVKRLKVSHAFHSPLMDGMLAAFEEVAAGLEYHAPALPVLSNLTGRTATAAELTSPRHWVEHVRQAVRFLDGMRTLQDEGVTTFLELGPGGVLTGMGQDCVTGDTAKLAFVPALLPGAAESRAAVTALARLHVRGLAVEWPALLTGTRRTDLPTYAFQHRHYWLEATTSMEAITENATPEETERAAATRQALVESLAGLSDDERLQKLLDLVIAEATVAMALLEEPVVEAIEPDSAFFEIGFNSLTAVELRNRLVEATGIPLTPMLLFDYPTAEFIADFLNDELASA</sequence>
<feature type="domain" description="Carrier" evidence="7">
    <location>
        <begin position="955"/>
        <end position="1030"/>
    </location>
</feature>
<dbReference type="EC" id="2.3.1.41" evidence="9"/>
<dbReference type="SMART" id="SM00827">
    <property type="entry name" value="PKS_AT"/>
    <property type="match status" value="1"/>
</dbReference>